<dbReference type="Pfam" id="PF24681">
    <property type="entry name" value="Kelch_KLHDC2_KLHL20_DRC7"/>
    <property type="match status" value="1"/>
</dbReference>
<gene>
    <name evidence="3" type="ORF">FWILDA_LOCUS7416</name>
</gene>
<keyword evidence="4" id="KW-1185">Reference proteome</keyword>
<dbReference type="EMBL" id="CAMKVN010001456">
    <property type="protein sequence ID" value="CAI2176086.1"/>
    <property type="molecule type" value="Genomic_DNA"/>
</dbReference>
<dbReference type="InterPro" id="IPR015915">
    <property type="entry name" value="Kelch-typ_b-propeller"/>
</dbReference>
<accession>A0A9W4WVX0</accession>
<keyword evidence="2" id="KW-0677">Repeat</keyword>
<evidence type="ECO:0000256" key="1">
    <source>
        <dbReference type="ARBA" id="ARBA00022441"/>
    </source>
</evidence>
<evidence type="ECO:0000313" key="4">
    <source>
        <dbReference type="Proteomes" id="UP001153678"/>
    </source>
</evidence>
<protein>
    <submittedName>
        <fullName evidence="3">2118_t:CDS:1</fullName>
    </submittedName>
</protein>
<dbReference type="AlphaFoldDB" id="A0A9W4WVX0"/>
<evidence type="ECO:0000256" key="2">
    <source>
        <dbReference type="ARBA" id="ARBA00022737"/>
    </source>
</evidence>
<keyword evidence="1" id="KW-0880">Kelch repeat</keyword>
<comment type="caution">
    <text evidence="3">The sequence shown here is derived from an EMBL/GenBank/DDBJ whole genome shotgun (WGS) entry which is preliminary data.</text>
</comment>
<reference evidence="3" key="1">
    <citation type="submission" date="2022-08" db="EMBL/GenBank/DDBJ databases">
        <authorList>
            <person name="Kallberg Y."/>
            <person name="Tangrot J."/>
            <person name="Rosling A."/>
        </authorList>
    </citation>
    <scope>NUCLEOTIDE SEQUENCE</scope>
    <source>
        <strain evidence="3">Wild A</strain>
    </source>
</reference>
<proteinExistence type="predicted"/>
<sequence length="237" mass="26189">MSVHMILGVESFVPKRRLAHSSILVEDKLYFFGGFDAEDFQVAKELFYLDVSRPFDKSNKPWVYLTSIPFGSLWATVAYNNINNDSNIYLFGGYMIDEFGDLFTSIIHRFNINSSTWSIPTVGGNSPERRRSMKAVSNNGKLYIFGGKIDEQLGSQTTHFFNEMIIFDTVRLSWSIISSVGAPIARALYTATLLPNGFIVYIGGQANKNGKLSEIDMGGDNTGDGVSVGFSNSLGGI</sequence>
<evidence type="ECO:0000313" key="3">
    <source>
        <dbReference type="EMBL" id="CAI2176086.1"/>
    </source>
</evidence>
<dbReference type="PANTHER" id="PTHR46093">
    <property type="entry name" value="ACYL-COA-BINDING DOMAIN-CONTAINING PROTEIN 5"/>
    <property type="match status" value="1"/>
</dbReference>
<name>A0A9W4WVX0_9GLOM</name>
<organism evidence="3 4">
    <name type="scientific">Funneliformis geosporum</name>
    <dbReference type="NCBI Taxonomy" id="1117311"/>
    <lineage>
        <taxon>Eukaryota</taxon>
        <taxon>Fungi</taxon>
        <taxon>Fungi incertae sedis</taxon>
        <taxon>Mucoromycota</taxon>
        <taxon>Glomeromycotina</taxon>
        <taxon>Glomeromycetes</taxon>
        <taxon>Glomerales</taxon>
        <taxon>Glomeraceae</taxon>
        <taxon>Funneliformis</taxon>
    </lineage>
</organism>
<dbReference type="OrthoDB" id="432528at2759"/>
<dbReference type="SUPFAM" id="SSF117281">
    <property type="entry name" value="Kelch motif"/>
    <property type="match status" value="1"/>
</dbReference>
<dbReference type="PANTHER" id="PTHR46093:SF18">
    <property type="entry name" value="FIBRONECTIN TYPE-III DOMAIN-CONTAINING PROTEIN"/>
    <property type="match status" value="1"/>
</dbReference>
<dbReference type="Proteomes" id="UP001153678">
    <property type="component" value="Unassembled WGS sequence"/>
</dbReference>
<dbReference type="Gene3D" id="2.120.10.80">
    <property type="entry name" value="Kelch-type beta propeller"/>
    <property type="match status" value="1"/>
</dbReference>